<dbReference type="AlphaFoldDB" id="A0AAV1VLU5"/>
<proteinExistence type="predicted"/>
<dbReference type="Proteomes" id="UP001162060">
    <property type="component" value="Unassembled WGS sequence"/>
</dbReference>
<comment type="caution">
    <text evidence="2">The sequence shown here is derived from an EMBL/GenBank/DDBJ whole genome shotgun (WGS) entry which is preliminary data.</text>
</comment>
<dbReference type="EMBL" id="CAKLBY020000378">
    <property type="protein sequence ID" value="CAK7947228.1"/>
    <property type="molecule type" value="Genomic_DNA"/>
</dbReference>
<evidence type="ECO:0000313" key="2">
    <source>
        <dbReference type="EMBL" id="CAK7947228.1"/>
    </source>
</evidence>
<feature type="compositionally biased region" description="Polar residues" evidence="1">
    <location>
        <begin position="1"/>
        <end position="12"/>
    </location>
</feature>
<accession>A0AAV1VLU5</accession>
<name>A0AAV1VLU5_9STRA</name>
<evidence type="ECO:0008006" key="4">
    <source>
        <dbReference type="Google" id="ProtNLM"/>
    </source>
</evidence>
<gene>
    <name evidence="2" type="ORF">PM001_LOCUS32378</name>
</gene>
<evidence type="ECO:0000313" key="3">
    <source>
        <dbReference type="Proteomes" id="UP001162060"/>
    </source>
</evidence>
<reference evidence="2" key="1">
    <citation type="submission" date="2024-01" db="EMBL/GenBank/DDBJ databases">
        <authorList>
            <person name="Webb A."/>
        </authorList>
    </citation>
    <scope>NUCLEOTIDE SEQUENCE</scope>
    <source>
        <strain evidence="2">Pm1</strain>
    </source>
</reference>
<sequence length="45" mass="4463">MIGVTESTTKTTGGVPRASPGGGSTARAPTAPAVVEYVSARESEQ</sequence>
<evidence type="ECO:0000256" key="1">
    <source>
        <dbReference type="SAM" id="MobiDB-lite"/>
    </source>
</evidence>
<organism evidence="2 3">
    <name type="scientific">Peronospora matthiolae</name>
    <dbReference type="NCBI Taxonomy" id="2874970"/>
    <lineage>
        <taxon>Eukaryota</taxon>
        <taxon>Sar</taxon>
        <taxon>Stramenopiles</taxon>
        <taxon>Oomycota</taxon>
        <taxon>Peronosporomycetes</taxon>
        <taxon>Peronosporales</taxon>
        <taxon>Peronosporaceae</taxon>
        <taxon>Peronospora</taxon>
    </lineage>
</organism>
<feature type="region of interest" description="Disordered" evidence="1">
    <location>
        <begin position="1"/>
        <end position="31"/>
    </location>
</feature>
<protein>
    <recommendedName>
        <fullName evidence="4">Polyketide synthase</fullName>
    </recommendedName>
</protein>